<comment type="caution">
    <text evidence="11">The sequence shown here is derived from an EMBL/GenBank/DDBJ whole genome shotgun (WGS) entry which is preliminary data.</text>
</comment>
<dbReference type="InterPro" id="IPR012340">
    <property type="entry name" value="NA-bd_OB-fold"/>
</dbReference>
<dbReference type="EC" id="2.8.4.4" evidence="8"/>
<dbReference type="InterPro" id="IPR005840">
    <property type="entry name" value="Ribosomal_uS12_MeSTrfase_RimO"/>
</dbReference>
<comment type="similarity">
    <text evidence="8">Belongs to the methylthiotransferase family. RimO subfamily.</text>
</comment>
<feature type="binding site" evidence="8">
    <location>
        <position position="81"/>
    </location>
    <ligand>
        <name>[4Fe-4S] cluster</name>
        <dbReference type="ChEBI" id="CHEBI:49883"/>
        <label>1</label>
    </ligand>
</feature>
<keyword evidence="2 8" id="KW-0963">Cytoplasm</keyword>
<dbReference type="InterPro" id="IPR023404">
    <property type="entry name" value="rSAM_horseshoe"/>
</dbReference>
<comment type="catalytic activity">
    <reaction evidence="8">
        <text>L-aspartate(89)-[ribosomal protein uS12]-hydrogen + (sulfur carrier)-SH + AH2 + 2 S-adenosyl-L-methionine = 3-methylsulfanyl-L-aspartate(89)-[ribosomal protein uS12]-hydrogen + (sulfur carrier)-H + 5'-deoxyadenosine + L-methionine + A + S-adenosyl-L-homocysteine + 2 H(+)</text>
        <dbReference type="Rhea" id="RHEA:37087"/>
        <dbReference type="Rhea" id="RHEA-COMP:10460"/>
        <dbReference type="Rhea" id="RHEA-COMP:10461"/>
        <dbReference type="Rhea" id="RHEA-COMP:14737"/>
        <dbReference type="Rhea" id="RHEA-COMP:14739"/>
        <dbReference type="ChEBI" id="CHEBI:13193"/>
        <dbReference type="ChEBI" id="CHEBI:15378"/>
        <dbReference type="ChEBI" id="CHEBI:17319"/>
        <dbReference type="ChEBI" id="CHEBI:17499"/>
        <dbReference type="ChEBI" id="CHEBI:29917"/>
        <dbReference type="ChEBI" id="CHEBI:29961"/>
        <dbReference type="ChEBI" id="CHEBI:57844"/>
        <dbReference type="ChEBI" id="CHEBI:57856"/>
        <dbReference type="ChEBI" id="CHEBI:59789"/>
        <dbReference type="ChEBI" id="CHEBI:64428"/>
        <dbReference type="ChEBI" id="CHEBI:73599"/>
        <dbReference type="EC" id="2.8.4.4"/>
    </reaction>
</comment>
<reference evidence="11 12" key="1">
    <citation type="journal article" date="2019" name="Int. J. Syst. Evol. Microbiol.">
        <title>The Global Catalogue of Microorganisms (GCM) 10K type strain sequencing project: providing services to taxonomists for standard genome sequencing and annotation.</title>
        <authorList>
            <consortium name="The Broad Institute Genomics Platform"/>
            <consortium name="The Broad Institute Genome Sequencing Center for Infectious Disease"/>
            <person name="Wu L."/>
            <person name="Ma J."/>
        </authorList>
    </citation>
    <scope>NUCLEOTIDE SEQUENCE [LARGE SCALE GENOMIC DNA]</scope>
    <source>
        <strain evidence="11 12">JCM 1405</strain>
    </source>
</reference>
<dbReference type="SMART" id="SM00729">
    <property type="entry name" value="Elp3"/>
    <property type="match status" value="1"/>
</dbReference>
<comment type="function">
    <text evidence="8">Catalyzes the methylthiolation of an aspartic acid residue of ribosomal protein uS12.</text>
</comment>
<comment type="subcellular location">
    <subcellularLocation>
        <location evidence="8">Cytoplasm</location>
    </subcellularLocation>
</comment>
<keyword evidence="5 8" id="KW-0479">Metal-binding</keyword>
<keyword evidence="4 8" id="KW-0949">S-adenosyl-L-methionine</keyword>
<dbReference type="SFLD" id="SFLDG01082">
    <property type="entry name" value="B12-binding_domain_containing"/>
    <property type="match status" value="1"/>
</dbReference>
<evidence type="ECO:0000256" key="8">
    <source>
        <dbReference type="HAMAP-Rule" id="MF_01865"/>
    </source>
</evidence>
<dbReference type="InterPro" id="IPR013848">
    <property type="entry name" value="Methylthiotransferase_N"/>
</dbReference>
<dbReference type="HAMAP" id="MF_01865">
    <property type="entry name" value="MTTase_RimO"/>
    <property type="match status" value="1"/>
</dbReference>
<dbReference type="PANTHER" id="PTHR43837">
    <property type="entry name" value="RIBOSOMAL PROTEIN S12 METHYLTHIOTRANSFERASE RIMO"/>
    <property type="match status" value="1"/>
</dbReference>
<protein>
    <recommendedName>
        <fullName evidence="8">Ribosomal protein uS12 methylthiotransferase RimO</fullName>
        <shortName evidence="8">uS12 MTTase</shortName>
        <shortName evidence="8">uS12 methylthiotransferase</shortName>
        <ecNumber evidence="8">2.8.4.4</ecNumber>
    </recommendedName>
    <alternativeName>
        <fullName evidence="8">Ribosomal protein uS12 (aspartate-C(3))-methylthiotransferase</fullName>
    </alternativeName>
    <alternativeName>
        <fullName evidence="8">Ribosome maturation factor RimO</fullName>
    </alternativeName>
</protein>
<evidence type="ECO:0000313" key="12">
    <source>
        <dbReference type="Proteomes" id="UP001500339"/>
    </source>
</evidence>
<keyword evidence="1 8" id="KW-0004">4Fe-4S</keyword>
<dbReference type="Pfam" id="PF00919">
    <property type="entry name" value="UPF0004"/>
    <property type="match status" value="1"/>
</dbReference>
<keyword evidence="11" id="KW-0689">Ribosomal protein</keyword>
<dbReference type="PROSITE" id="PS51449">
    <property type="entry name" value="MTTASE_N"/>
    <property type="match status" value="1"/>
</dbReference>
<organism evidence="11 12">
    <name type="scientific">Clostridium malenominatum</name>
    <dbReference type="NCBI Taxonomy" id="1539"/>
    <lineage>
        <taxon>Bacteria</taxon>
        <taxon>Bacillati</taxon>
        <taxon>Bacillota</taxon>
        <taxon>Clostridia</taxon>
        <taxon>Eubacteriales</taxon>
        <taxon>Clostridiaceae</taxon>
        <taxon>Clostridium</taxon>
    </lineage>
</organism>
<dbReference type="PANTHER" id="PTHR43837:SF1">
    <property type="entry name" value="RIBOSOMAL PROTEIN US12 METHYLTHIOTRANSFERASE RIMO"/>
    <property type="match status" value="1"/>
</dbReference>
<keyword evidence="6 8" id="KW-0408">Iron</keyword>
<keyword evidence="3 8" id="KW-0808">Transferase</keyword>
<feature type="domain" description="Radical SAM core" evidence="10">
    <location>
        <begin position="141"/>
        <end position="371"/>
    </location>
</feature>
<dbReference type="Proteomes" id="UP001500339">
    <property type="component" value="Unassembled WGS sequence"/>
</dbReference>
<dbReference type="NCBIfam" id="TIGR01125">
    <property type="entry name" value="30S ribosomal protein S12 methylthiotransferase RimO"/>
    <property type="match status" value="1"/>
</dbReference>
<evidence type="ECO:0000256" key="6">
    <source>
        <dbReference type="ARBA" id="ARBA00023004"/>
    </source>
</evidence>
<evidence type="ECO:0000259" key="9">
    <source>
        <dbReference type="PROSITE" id="PS51449"/>
    </source>
</evidence>
<feature type="binding site" evidence="8">
    <location>
        <position position="48"/>
    </location>
    <ligand>
        <name>[4Fe-4S] cluster</name>
        <dbReference type="ChEBI" id="CHEBI:49883"/>
        <label>1</label>
    </ligand>
</feature>
<proteinExistence type="inferred from homology"/>
<evidence type="ECO:0000256" key="4">
    <source>
        <dbReference type="ARBA" id="ARBA00022691"/>
    </source>
</evidence>
<evidence type="ECO:0000256" key="1">
    <source>
        <dbReference type="ARBA" id="ARBA00022485"/>
    </source>
</evidence>
<dbReference type="EMBL" id="BAAACF010000001">
    <property type="protein sequence ID" value="GAA0723103.1"/>
    <property type="molecule type" value="Genomic_DNA"/>
</dbReference>
<dbReference type="SFLD" id="SFLDS00029">
    <property type="entry name" value="Radical_SAM"/>
    <property type="match status" value="1"/>
</dbReference>
<dbReference type="Pfam" id="PF04055">
    <property type="entry name" value="Radical_SAM"/>
    <property type="match status" value="1"/>
</dbReference>
<gene>
    <name evidence="8 11" type="primary">rimO</name>
    <name evidence="11" type="ORF">GCM10008905_15340</name>
</gene>
<dbReference type="NCBIfam" id="TIGR00089">
    <property type="entry name" value="MiaB/RimO family radical SAM methylthiotransferase"/>
    <property type="match status" value="1"/>
</dbReference>
<feature type="binding site" evidence="8">
    <location>
        <position position="159"/>
    </location>
    <ligand>
        <name>[4Fe-4S] cluster</name>
        <dbReference type="ChEBI" id="CHEBI:49883"/>
        <label>2</label>
        <note>4Fe-4S-S-AdoMet</note>
    </ligand>
</feature>
<keyword evidence="11" id="KW-0687">Ribonucleoprotein</keyword>
<evidence type="ECO:0000256" key="5">
    <source>
        <dbReference type="ARBA" id="ARBA00022723"/>
    </source>
</evidence>
<dbReference type="PROSITE" id="PS51918">
    <property type="entry name" value="RADICAL_SAM"/>
    <property type="match status" value="1"/>
</dbReference>
<dbReference type="GO" id="GO:0005840">
    <property type="term" value="C:ribosome"/>
    <property type="evidence" value="ECO:0007669"/>
    <property type="project" value="UniProtKB-KW"/>
</dbReference>
<dbReference type="SFLD" id="SFLDF00274">
    <property type="entry name" value="ribosomal_protein_S12_methylth"/>
    <property type="match status" value="1"/>
</dbReference>
<keyword evidence="7 8" id="KW-0411">Iron-sulfur</keyword>
<sequence length="444" mass="51108">MNKLKFGVISLGCDKNRIDSEIYINTLLKEHNLTNNPKEADILIVNTCGFIEDSKQESINTILEMADYKSGNCRALVVTGCLSQRYGNELKDLLPEIDIMVGVNDYDKLNDYIRNFFNDNLKEASYNYSDEVINEGERVLSTPKHYAYLRIAEGCSNFCTYCIIPKIRGKYRSRQKEAILNEARNLVKNGTRELILVAQDTTRYGIDLYGKKTLPTLIKELSEIEELEWIRVLYCYPEEIELDLIEEMAKNDKVCKYLDIPIQHISNNILKAMGRRGRKEDILKTINSLREKMPNICLRTSLIVGFPGESEEDFEELKELVQAVHFSNLGVFKYSQEEDTPAASMENQIDESIKEKRLNEIMILQKEVSLNLNKAKVGKIFKVIVDNFDGENYIGRNYEMTPEIDGAIYFKCDKILNVGEIINVKIIDNLEYDLLGVVYHESCQ</sequence>
<dbReference type="Pfam" id="PF18693">
    <property type="entry name" value="TRAM_2"/>
    <property type="match status" value="1"/>
</dbReference>
<feature type="binding site" evidence="8">
    <location>
        <position position="155"/>
    </location>
    <ligand>
        <name>[4Fe-4S] cluster</name>
        <dbReference type="ChEBI" id="CHEBI:49883"/>
        <label>2</label>
        <note>4Fe-4S-S-AdoMet</note>
    </ligand>
</feature>
<keyword evidence="12" id="KW-1185">Reference proteome</keyword>
<evidence type="ECO:0000256" key="2">
    <source>
        <dbReference type="ARBA" id="ARBA00022490"/>
    </source>
</evidence>
<dbReference type="Gene3D" id="3.40.50.12160">
    <property type="entry name" value="Methylthiotransferase, N-terminal domain"/>
    <property type="match status" value="1"/>
</dbReference>
<dbReference type="SFLD" id="SFLDG01061">
    <property type="entry name" value="methylthiotransferase"/>
    <property type="match status" value="1"/>
</dbReference>
<dbReference type="InterPro" id="IPR005839">
    <property type="entry name" value="Methylthiotransferase"/>
</dbReference>
<dbReference type="PROSITE" id="PS01278">
    <property type="entry name" value="MTTASE_RADICAL"/>
    <property type="match status" value="1"/>
</dbReference>
<dbReference type="InterPro" id="IPR007197">
    <property type="entry name" value="rSAM"/>
</dbReference>
<feature type="binding site" evidence="8">
    <location>
        <position position="162"/>
    </location>
    <ligand>
        <name>[4Fe-4S] cluster</name>
        <dbReference type="ChEBI" id="CHEBI:49883"/>
        <label>2</label>
        <note>4Fe-4S-S-AdoMet</note>
    </ligand>
</feature>
<dbReference type="InterPro" id="IPR002792">
    <property type="entry name" value="TRAM_dom"/>
</dbReference>
<evidence type="ECO:0000256" key="3">
    <source>
        <dbReference type="ARBA" id="ARBA00022679"/>
    </source>
</evidence>
<dbReference type="Gene3D" id="3.80.30.20">
    <property type="entry name" value="tm_1862 like domain"/>
    <property type="match status" value="1"/>
</dbReference>
<name>A0ABN1IX87_9CLOT</name>
<dbReference type="InterPro" id="IPR020612">
    <property type="entry name" value="Methylthiotransferase_CS"/>
</dbReference>
<feature type="binding site" evidence="8">
    <location>
        <position position="13"/>
    </location>
    <ligand>
        <name>[4Fe-4S] cluster</name>
        <dbReference type="ChEBI" id="CHEBI:49883"/>
        <label>1</label>
    </ligand>
</feature>
<accession>A0ABN1IX87</accession>
<dbReference type="Gene3D" id="2.40.50.140">
    <property type="entry name" value="Nucleic acid-binding proteins"/>
    <property type="match status" value="1"/>
</dbReference>
<feature type="domain" description="MTTase N-terminal" evidence="9">
    <location>
        <begin position="4"/>
        <end position="118"/>
    </location>
</feature>
<evidence type="ECO:0000313" key="11">
    <source>
        <dbReference type="EMBL" id="GAA0723103.1"/>
    </source>
</evidence>
<evidence type="ECO:0000256" key="7">
    <source>
        <dbReference type="ARBA" id="ARBA00023014"/>
    </source>
</evidence>
<dbReference type="InterPro" id="IPR006638">
    <property type="entry name" value="Elp3/MiaA/NifB-like_rSAM"/>
</dbReference>
<dbReference type="InterPro" id="IPR038135">
    <property type="entry name" value="Methylthiotransferase_N_sf"/>
</dbReference>
<dbReference type="RefSeq" id="WP_343768479.1">
    <property type="nucleotide sequence ID" value="NZ_BAAACF010000001.1"/>
</dbReference>
<comment type="cofactor">
    <cofactor evidence="8">
        <name>[4Fe-4S] cluster</name>
        <dbReference type="ChEBI" id="CHEBI:49883"/>
    </cofactor>
    <text evidence="8">Binds 2 [4Fe-4S] clusters. One cluster is coordinated with 3 cysteines and an exchangeable S-adenosyl-L-methionine.</text>
</comment>
<dbReference type="InterPro" id="IPR058240">
    <property type="entry name" value="rSAM_sf"/>
</dbReference>
<dbReference type="SUPFAM" id="SSF102114">
    <property type="entry name" value="Radical SAM enzymes"/>
    <property type="match status" value="1"/>
</dbReference>
<evidence type="ECO:0000259" key="10">
    <source>
        <dbReference type="PROSITE" id="PS51918"/>
    </source>
</evidence>